<dbReference type="AlphaFoldDB" id="A0A4R0RXQ8"/>
<proteinExistence type="predicted"/>
<reference evidence="1 2" key="1">
    <citation type="submission" date="2018-11" db="EMBL/GenBank/DDBJ databases">
        <title>Genome assembly of Steccherinum ochraceum LE-BIN_3174, the white-rot fungus of the Steccherinaceae family (The Residual Polyporoid clade, Polyporales, Basidiomycota).</title>
        <authorList>
            <person name="Fedorova T.V."/>
            <person name="Glazunova O.A."/>
            <person name="Landesman E.O."/>
            <person name="Moiseenko K.V."/>
            <person name="Psurtseva N.V."/>
            <person name="Savinova O.S."/>
            <person name="Shakhova N.V."/>
            <person name="Tyazhelova T.V."/>
            <person name="Vasina D.V."/>
        </authorList>
    </citation>
    <scope>NUCLEOTIDE SEQUENCE [LARGE SCALE GENOMIC DNA]</scope>
    <source>
        <strain evidence="1 2">LE-BIN_3174</strain>
    </source>
</reference>
<keyword evidence="2" id="KW-1185">Reference proteome</keyword>
<dbReference type="EMBL" id="RWJN01000084">
    <property type="protein sequence ID" value="TCD67824.1"/>
    <property type="molecule type" value="Genomic_DNA"/>
</dbReference>
<gene>
    <name evidence="1" type="ORF">EIP91_011886</name>
</gene>
<comment type="caution">
    <text evidence="1">The sequence shown here is derived from an EMBL/GenBank/DDBJ whole genome shotgun (WGS) entry which is preliminary data.</text>
</comment>
<protein>
    <recommendedName>
        <fullName evidence="3">Protein kinase domain-containing protein</fullName>
    </recommendedName>
</protein>
<dbReference type="Proteomes" id="UP000292702">
    <property type="component" value="Unassembled WGS sequence"/>
</dbReference>
<organism evidence="1 2">
    <name type="scientific">Steccherinum ochraceum</name>
    <dbReference type="NCBI Taxonomy" id="92696"/>
    <lineage>
        <taxon>Eukaryota</taxon>
        <taxon>Fungi</taxon>
        <taxon>Dikarya</taxon>
        <taxon>Basidiomycota</taxon>
        <taxon>Agaricomycotina</taxon>
        <taxon>Agaricomycetes</taxon>
        <taxon>Polyporales</taxon>
        <taxon>Steccherinaceae</taxon>
        <taxon>Steccherinum</taxon>
    </lineage>
</organism>
<name>A0A4R0RXQ8_9APHY</name>
<evidence type="ECO:0000313" key="2">
    <source>
        <dbReference type="Proteomes" id="UP000292702"/>
    </source>
</evidence>
<evidence type="ECO:0008006" key="3">
    <source>
        <dbReference type="Google" id="ProtNLM"/>
    </source>
</evidence>
<dbReference type="OrthoDB" id="2792339at2759"/>
<evidence type="ECO:0000313" key="1">
    <source>
        <dbReference type="EMBL" id="TCD67824.1"/>
    </source>
</evidence>
<sequence>MSESVLLKKPMPSNAFSTIVLAGIASNEQHPSLSLLLRRHQPVANTPFPSHMPPIVDIVPRPSHLAPPGNLRLSLSLGKVLGSGAVSRVYEATVVPSGSSSRLSDKKLPPLCVKVSRRGMASALLPEAQNYAEMATLQGHVIPRCYGLYSATIRDGVRFRLWEGQDEDGELRSDSGPLYNLPENEGVLAPNAVTILVMERLGEAVPRGELNTLAELPEIQAMYTDISTMGVVHGHVVRSNIVRALDEPALPVLTSPNWTKPYRYRLIDFHQSFKVNIEPRRLAAIEHVGLERLLNDA</sequence>
<accession>A0A4R0RXQ8</accession>